<dbReference type="Proteomes" id="UP000000457">
    <property type="component" value="Segment"/>
</dbReference>
<dbReference type="KEGG" id="vg:13993805"/>
<evidence type="ECO:0000313" key="1">
    <source>
        <dbReference type="EMBL" id="AFC21515.1"/>
    </source>
</evidence>
<evidence type="ECO:0000313" key="2">
    <source>
        <dbReference type="Proteomes" id="UP000000457"/>
    </source>
</evidence>
<dbReference type="RefSeq" id="YP_006987170.1">
    <property type="nucleotide sequence ID" value="NC_019401.1"/>
</dbReference>
<name>K4F9G0_9CAUD</name>
<proteinExistence type="predicted"/>
<accession>K4F9G0</accession>
<gene>
    <name evidence="1" type="ORF">GAP32_067</name>
</gene>
<dbReference type="GeneID" id="13993805"/>
<keyword evidence="2" id="KW-1185">Reference proteome</keyword>
<dbReference type="EMBL" id="JN882285">
    <property type="protein sequence ID" value="AFC21515.1"/>
    <property type="molecule type" value="Genomic_DNA"/>
</dbReference>
<sequence>MKIVYKCKHTGEVSSTVNLDEFEGYCIKLENNKLSKITELLYSIVIAKIDYRPTKTTLIHKIEYNGHVEYRYSNNKVQSLYYEFDNKKYGEYKKFSPSGELTERKFYFENIDITDDVMNFIQYNGDPKDFKDYSFKEDELFNLMMKYGYYFRFCYESGRDSTEFDFITEYCQKI</sequence>
<organism evidence="1 2">
    <name type="scientific">Cronobacter phage vB_CsaM_GAP32</name>
    <dbReference type="NCBI Taxonomy" id="1141136"/>
    <lineage>
        <taxon>Viruses</taxon>
        <taxon>Duplodnaviria</taxon>
        <taxon>Heunggongvirae</taxon>
        <taxon>Uroviricota</taxon>
        <taxon>Caudoviricetes</taxon>
        <taxon>Mimasvirus</taxon>
        <taxon>Mimasvirus GAP32</taxon>
    </lineage>
</organism>
<protein>
    <submittedName>
        <fullName evidence="1">Uncharacterized protein</fullName>
    </submittedName>
</protein>
<reference evidence="1 2" key="1">
    <citation type="journal article" date="2014" name="Virology">
        <title>Supersize me: Cronobacter sakazakii phage GAP32.</title>
        <authorList>
            <person name="Abbasifar R."/>
            <person name="Griffiths M.W."/>
            <person name="Sabour P.M."/>
            <person name="Ackermann H.-W."/>
            <person name="Vandersteegen K."/>
            <person name="Lavigne R."/>
            <person name="Noben J.-P."/>
            <person name="Villa A.A."/>
            <person name="Abbasifar A."/>
            <person name="Nash J.H.E."/>
            <person name="Kropinski A.M."/>
        </authorList>
    </citation>
    <scope>NUCLEOTIDE SEQUENCE [LARGE SCALE GENOMIC DNA]</scope>
    <source>
        <strain evidence="1">GAP-32</strain>
    </source>
</reference>
<dbReference type="OrthoDB" id="18027at10239"/>